<keyword evidence="2" id="KW-0238">DNA-binding</keyword>
<dbReference type="InterPro" id="IPR052067">
    <property type="entry name" value="Metal_resp_HTH_trans_reg"/>
</dbReference>
<accession>A0A3T1D6U7</accession>
<name>A0A3T1D6U7_9BACL</name>
<feature type="domain" description="HTH marR-type" evidence="4">
    <location>
        <begin position="10"/>
        <end position="113"/>
    </location>
</feature>
<dbReference type="Gene3D" id="1.10.10.10">
    <property type="entry name" value="Winged helix-like DNA-binding domain superfamily/Winged helix DNA-binding domain"/>
    <property type="match status" value="1"/>
</dbReference>
<dbReference type="InterPro" id="IPR000835">
    <property type="entry name" value="HTH_MarR-typ"/>
</dbReference>
<dbReference type="GO" id="GO:0003677">
    <property type="term" value="F:DNA binding"/>
    <property type="evidence" value="ECO:0007669"/>
    <property type="project" value="UniProtKB-KW"/>
</dbReference>
<dbReference type="GO" id="GO:0003700">
    <property type="term" value="F:DNA-binding transcription factor activity"/>
    <property type="evidence" value="ECO:0007669"/>
    <property type="project" value="InterPro"/>
</dbReference>
<evidence type="ECO:0000256" key="1">
    <source>
        <dbReference type="ARBA" id="ARBA00023015"/>
    </source>
</evidence>
<reference evidence="5 6" key="1">
    <citation type="submission" date="2019-01" db="EMBL/GenBank/DDBJ databases">
        <title>Complete genome sequence of Cohnella hallensis HS21 isolated from Korean fir (Abies koreana) rhizospheric soil.</title>
        <authorList>
            <person name="Jiang L."/>
            <person name="Kang S.W."/>
            <person name="Kim S."/>
            <person name="Jung J."/>
            <person name="Kim C.Y."/>
            <person name="Kim D.H."/>
            <person name="Kim S.W."/>
            <person name="Lee J."/>
        </authorList>
    </citation>
    <scope>NUCLEOTIDE SEQUENCE [LARGE SCALE GENOMIC DNA]</scope>
    <source>
        <strain evidence="5 6">HS21</strain>
    </source>
</reference>
<dbReference type="InterPro" id="IPR036390">
    <property type="entry name" value="WH_DNA-bd_sf"/>
</dbReference>
<evidence type="ECO:0000313" key="6">
    <source>
        <dbReference type="Proteomes" id="UP000289856"/>
    </source>
</evidence>
<dbReference type="PANTHER" id="PTHR35790:SF4">
    <property type="entry name" value="HTH-TYPE TRANSCRIPTIONAL REGULATOR PCHR"/>
    <property type="match status" value="1"/>
</dbReference>
<dbReference type="EMBL" id="AP019400">
    <property type="protein sequence ID" value="BBI33810.1"/>
    <property type="molecule type" value="Genomic_DNA"/>
</dbReference>
<dbReference type="AlphaFoldDB" id="A0A3T1D6U7"/>
<keyword evidence="3" id="KW-0804">Transcription</keyword>
<evidence type="ECO:0000259" key="4">
    <source>
        <dbReference type="SMART" id="SM00347"/>
    </source>
</evidence>
<keyword evidence="6" id="KW-1185">Reference proteome</keyword>
<gene>
    <name evidence="5" type="ORF">KCTCHS21_32090</name>
</gene>
<proteinExistence type="predicted"/>
<evidence type="ECO:0000313" key="5">
    <source>
        <dbReference type="EMBL" id="BBI33810.1"/>
    </source>
</evidence>
<dbReference type="InterPro" id="IPR036388">
    <property type="entry name" value="WH-like_DNA-bd_sf"/>
</dbReference>
<evidence type="ECO:0000256" key="2">
    <source>
        <dbReference type="ARBA" id="ARBA00023125"/>
    </source>
</evidence>
<sequence length="197" mass="22339">MIQNSPNPVIAELMKEMTVLSLHVLDAIGKLEPVNGNTISKQFGIPKGSVSKITRKLIARQIILIEHLPDNKKEILFRTTSLGREIYHLHAALHNQIDSNVNGFLQQYKEDDLRLIVSSLGEIVHSSWVYPSTIDESSVPSQKESLCEDIETNIPLRSLVVNEEMNEIMEMLGKLDSRNLKRAKTILNDVFFTVYED</sequence>
<dbReference type="PANTHER" id="PTHR35790">
    <property type="entry name" value="HTH-TYPE TRANSCRIPTIONAL REGULATOR PCHR"/>
    <property type="match status" value="1"/>
</dbReference>
<organism evidence="5 6">
    <name type="scientific">Cohnella abietis</name>
    <dbReference type="NCBI Taxonomy" id="2507935"/>
    <lineage>
        <taxon>Bacteria</taxon>
        <taxon>Bacillati</taxon>
        <taxon>Bacillota</taxon>
        <taxon>Bacilli</taxon>
        <taxon>Bacillales</taxon>
        <taxon>Paenibacillaceae</taxon>
        <taxon>Cohnella</taxon>
    </lineage>
</organism>
<dbReference type="SUPFAM" id="SSF46785">
    <property type="entry name" value="Winged helix' DNA-binding domain"/>
    <property type="match status" value="1"/>
</dbReference>
<protein>
    <recommendedName>
        <fullName evidence="4">HTH marR-type domain-containing protein</fullName>
    </recommendedName>
</protein>
<dbReference type="Proteomes" id="UP000289856">
    <property type="component" value="Chromosome"/>
</dbReference>
<dbReference type="KEGG" id="cohn:KCTCHS21_32090"/>
<keyword evidence="1" id="KW-0805">Transcription regulation</keyword>
<evidence type="ECO:0000256" key="3">
    <source>
        <dbReference type="ARBA" id="ARBA00023163"/>
    </source>
</evidence>
<dbReference type="SMART" id="SM00347">
    <property type="entry name" value="HTH_MARR"/>
    <property type="match status" value="1"/>
</dbReference>